<gene>
    <name evidence="5" type="ORF">VT98_10522</name>
</gene>
<dbReference type="InterPro" id="IPR006674">
    <property type="entry name" value="HD_domain"/>
</dbReference>
<dbReference type="Pfam" id="PF01966">
    <property type="entry name" value="HD"/>
    <property type="match status" value="1"/>
</dbReference>
<evidence type="ECO:0000256" key="3">
    <source>
        <dbReference type="ARBA" id="ARBA00023118"/>
    </source>
</evidence>
<evidence type="ECO:0000256" key="2">
    <source>
        <dbReference type="ARBA" id="ARBA00022801"/>
    </source>
</evidence>
<dbReference type="GO" id="GO:0046872">
    <property type="term" value="F:metal ion binding"/>
    <property type="evidence" value="ECO:0007669"/>
    <property type="project" value="UniProtKB-KW"/>
</dbReference>
<protein>
    <submittedName>
        <fullName evidence="5">HD domain-containing protein</fullName>
    </submittedName>
</protein>
<reference evidence="5 6" key="1">
    <citation type="submission" date="2017-01" db="EMBL/GenBank/DDBJ databases">
        <title>The cable genome- insights into the physiology and evolution of filamentous bacteria capable of sulfide oxidation via long distance electron transfer.</title>
        <authorList>
            <person name="Schreiber L."/>
            <person name="Bjerg J.T."/>
            <person name="Boggild A."/>
            <person name="Van De Vossenberg J."/>
            <person name="Meysman F."/>
            <person name="Nielsen L.P."/>
            <person name="Schramm A."/>
            <person name="Kjeldsen K.U."/>
        </authorList>
    </citation>
    <scope>NUCLEOTIDE SEQUENCE [LARGE SCALE GENOMIC DNA]</scope>
    <source>
        <strain evidence="5">A1</strain>
    </source>
</reference>
<keyword evidence="6" id="KW-1185">Reference proteome</keyword>
<dbReference type="PROSITE" id="PS51643">
    <property type="entry name" value="HD_CAS3"/>
    <property type="match status" value="1"/>
</dbReference>
<evidence type="ECO:0000313" key="6">
    <source>
        <dbReference type="Proteomes" id="UP000288086"/>
    </source>
</evidence>
<proteinExistence type="predicted"/>
<dbReference type="InterPro" id="IPR038257">
    <property type="entry name" value="CRISPR-assoc_Cas3_HD_sf"/>
</dbReference>
<name>A0A444J8L2_9BACT</name>
<dbReference type="InterPro" id="IPR006483">
    <property type="entry name" value="CRISPR-assoc_Cas3_HD"/>
</dbReference>
<comment type="caution">
    <text evidence="5">The sequence shown here is derived from an EMBL/GenBank/DDBJ whole genome shotgun (WGS) entry which is preliminary data.</text>
</comment>
<organism evidence="5 6">
    <name type="scientific">Candidatus Electrothrix communis</name>
    <dbReference type="NCBI Taxonomy" id="1859133"/>
    <lineage>
        <taxon>Bacteria</taxon>
        <taxon>Pseudomonadati</taxon>
        <taxon>Thermodesulfobacteriota</taxon>
        <taxon>Desulfobulbia</taxon>
        <taxon>Desulfobulbales</taxon>
        <taxon>Desulfobulbaceae</taxon>
        <taxon>Candidatus Electrothrix</taxon>
    </lineage>
</organism>
<dbReference type="GO" id="GO:0051607">
    <property type="term" value="P:defense response to virus"/>
    <property type="evidence" value="ECO:0007669"/>
    <property type="project" value="UniProtKB-KW"/>
</dbReference>
<accession>A0A444J8L2</accession>
<dbReference type="Proteomes" id="UP000288086">
    <property type="component" value="Unassembled WGS sequence"/>
</dbReference>
<sequence>MKKSELKIAHAVLDEESESNQLKYHLLLDHLNGSANFSEKFAEKFSNGDWAKAAALLHDLGKGSSEFQEYIRKVTGFEAPEEVMISQNADQTIPVMVQFGLSKIGRACQERCLHILFPDIMPDCLIGIVKLEEVDVSANALIYPTEKTYLLLIKTGSKRQPASCNFLRHRPVTRELISKFFIYG</sequence>
<evidence type="ECO:0000256" key="1">
    <source>
        <dbReference type="ARBA" id="ARBA00022723"/>
    </source>
</evidence>
<keyword evidence="1" id="KW-0479">Metal-binding</keyword>
<evidence type="ECO:0000259" key="4">
    <source>
        <dbReference type="PROSITE" id="PS51643"/>
    </source>
</evidence>
<keyword evidence="3" id="KW-0051">Antiviral defense</keyword>
<feature type="domain" description="HD Cas3-type" evidence="4">
    <location>
        <begin position="20"/>
        <end position="184"/>
    </location>
</feature>
<evidence type="ECO:0000313" key="5">
    <source>
        <dbReference type="EMBL" id="RWX49436.1"/>
    </source>
</evidence>
<dbReference type="AlphaFoldDB" id="A0A444J8L2"/>
<dbReference type="CDD" id="cd09641">
    <property type="entry name" value="Cas3''_I"/>
    <property type="match status" value="1"/>
</dbReference>
<dbReference type="GO" id="GO:0016787">
    <property type="term" value="F:hydrolase activity"/>
    <property type="evidence" value="ECO:0007669"/>
    <property type="project" value="UniProtKB-KW"/>
</dbReference>
<dbReference type="Gene3D" id="1.10.3210.30">
    <property type="match status" value="1"/>
</dbReference>
<keyword evidence="2" id="KW-0378">Hydrolase</keyword>
<dbReference type="EMBL" id="MTKP01000052">
    <property type="protein sequence ID" value="RWX49436.1"/>
    <property type="molecule type" value="Genomic_DNA"/>
</dbReference>